<evidence type="ECO:0000313" key="2">
    <source>
        <dbReference type="EMBL" id="MDA0563297.1"/>
    </source>
</evidence>
<organism evidence="2 3">
    <name type="scientific">Streptomonospora mangrovi</name>
    <dbReference type="NCBI Taxonomy" id="2883123"/>
    <lineage>
        <taxon>Bacteria</taxon>
        <taxon>Bacillati</taxon>
        <taxon>Actinomycetota</taxon>
        <taxon>Actinomycetes</taxon>
        <taxon>Streptosporangiales</taxon>
        <taxon>Nocardiopsidaceae</taxon>
        <taxon>Streptomonospora</taxon>
    </lineage>
</organism>
<proteinExistence type="predicted"/>
<protein>
    <submittedName>
        <fullName evidence="2">Uncharacterized protein</fullName>
    </submittedName>
</protein>
<accession>A0A9X3NH05</accession>
<sequence length="153" mass="15443">MLLKKAAAAVAAASVALGLSLATAPPAAAASGQLVRYGNTNPITSSSSTWRCGGSEAIATNMVAQVCAVRSANGTGVQAAVILRNNASYSRSVNVSVNLLNRTDGTVGNWTCDSAGVSSNSWSVCFGRTLSRTSDHSAWGFANGTDLGSSPFV</sequence>
<dbReference type="EMBL" id="JAJAQC010000004">
    <property type="protein sequence ID" value="MDA0563297.1"/>
    <property type="molecule type" value="Genomic_DNA"/>
</dbReference>
<keyword evidence="1" id="KW-0732">Signal</keyword>
<name>A0A9X3NH05_9ACTN</name>
<comment type="caution">
    <text evidence="2">The sequence shown here is derived from an EMBL/GenBank/DDBJ whole genome shotgun (WGS) entry which is preliminary data.</text>
</comment>
<feature type="chain" id="PRO_5040749187" evidence="1">
    <location>
        <begin position="30"/>
        <end position="153"/>
    </location>
</feature>
<evidence type="ECO:0000313" key="3">
    <source>
        <dbReference type="Proteomes" id="UP001140076"/>
    </source>
</evidence>
<evidence type="ECO:0000256" key="1">
    <source>
        <dbReference type="SAM" id="SignalP"/>
    </source>
</evidence>
<feature type="signal peptide" evidence="1">
    <location>
        <begin position="1"/>
        <end position="29"/>
    </location>
</feature>
<keyword evidence="3" id="KW-1185">Reference proteome</keyword>
<dbReference type="RefSeq" id="WP_270070591.1">
    <property type="nucleotide sequence ID" value="NZ_JAJAQC010000004.1"/>
</dbReference>
<reference evidence="2" key="1">
    <citation type="submission" date="2021-10" db="EMBL/GenBank/DDBJ databases">
        <title>Streptomonospora sp. nov., isolated from mangrove soil.</title>
        <authorList>
            <person name="Chen X."/>
            <person name="Ge X."/>
            <person name="Liu W."/>
        </authorList>
    </citation>
    <scope>NUCLEOTIDE SEQUENCE</scope>
    <source>
        <strain evidence="2">S1-112</strain>
    </source>
</reference>
<dbReference type="Proteomes" id="UP001140076">
    <property type="component" value="Unassembled WGS sequence"/>
</dbReference>
<dbReference type="AlphaFoldDB" id="A0A9X3NH05"/>
<gene>
    <name evidence="2" type="ORF">LG943_02970</name>
</gene>